<dbReference type="OrthoDB" id="5471937at2"/>
<evidence type="ECO:0008006" key="3">
    <source>
        <dbReference type="Google" id="ProtNLM"/>
    </source>
</evidence>
<organism evidence="1 2">
    <name type="scientific">Desulfohalobium retbaense (strain ATCC 49708 / DSM 5692 / JCM 16813 / HR100)</name>
    <dbReference type="NCBI Taxonomy" id="485915"/>
    <lineage>
        <taxon>Bacteria</taxon>
        <taxon>Pseudomonadati</taxon>
        <taxon>Thermodesulfobacteriota</taxon>
        <taxon>Desulfovibrionia</taxon>
        <taxon>Desulfovibrionales</taxon>
        <taxon>Desulfohalobiaceae</taxon>
        <taxon>Desulfohalobium</taxon>
    </lineage>
</organism>
<reference evidence="2" key="1">
    <citation type="submission" date="2009-09" db="EMBL/GenBank/DDBJ databases">
        <title>The complete chromosome of Desulfohalobium retbaense DSM 5692.</title>
        <authorList>
            <consortium name="US DOE Joint Genome Institute (JGI-PGF)"/>
            <person name="Lucas S."/>
            <person name="Copeland A."/>
            <person name="Lapidus A."/>
            <person name="Glavina del Rio T."/>
            <person name="Dalin E."/>
            <person name="Tice H."/>
            <person name="Bruce D."/>
            <person name="Goodwin L."/>
            <person name="Pitluck S."/>
            <person name="Kyrpides N."/>
            <person name="Mavromatis K."/>
            <person name="Ivanova N."/>
            <person name="Mikhailova N."/>
            <person name="Munk A.C."/>
            <person name="Brettin T."/>
            <person name="Detter J.C."/>
            <person name="Han C."/>
            <person name="Tapia R."/>
            <person name="Larimer F."/>
            <person name="Land M."/>
            <person name="Hauser L."/>
            <person name="Markowitz V."/>
            <person name="Cheng J.-F."/>
            <person name="Hugenholtz P."/>
            <person name="Woyke T."/>
            <person name="Wu D."/>
            <person name="Spring S."/>
            <person name="Klenk H.-P."/>
            <person name="Eisen J.A."/>
        </authorList>
    </citation>
    <scope>NUCLEOTIDE SEQUENCE [LARGE SCALE GENOMIC DNA]</scope>
    <source>
        <strain evidence="2">DSM 5692</strain>
    </source>
</reference>
<dbReference type="InterPro" id="IPR038444">
    <property type="entry name" value="DUF465_sf"/>
</dbReference>
<evidence type="ECO:0000313" key="2">
    <source>
        <dbReference type="Proteomes" id="UP000001052"/>
    </source>
</evidence>
<dbReference type="STRING" id="485915.Dret_1663"/>
<dbReference type="RefSeq" id="WP_015752090.1">
    <property type="nucleotide sequence ID" value="NC_013223.1"/>
</dbReference>
<reference evidence="1 2" key="2">
    <citation type="journal article" date="2010" name="Stand. Genomic Sci.">
        <title>Complete genome sequence of Desulfohalobium retbaense type strain (HR(100)).</title>
        <authorList>
            <person name="Spring S."/>
            <person name="Nolan M."/>
            <person name="Lapidus A."/>
            <person name="Glavina Del Rio T."/>
            <person name="Copeland A."/>
            <person name="Tice H."/>
            <person name="Cheng J.F."/>
            <person name="Lucas S."/>
            <person name="Land M."/>
            <person name="Chen F."/>
            <person name="Bruce D."/>
            <person name="Goodwin L."/>
            <person name="Pitluck S."/>
            <person name="Ivanova N."/>
            <person name="Mavromatis K."/>
            <person name="Mikhailova N."/>
            <person name="Pati A."/>
            <person name="Chen A."/>
            <person name="Palaniappan K."/>
            <person name="Hauser L."/>
            <person name="Chang Y.J."/>
            <person name="Jeffries C.D."/>
            <person name="Munk C."/>
            <person name="Kiss H."/>
            <person name="Chain P."/>
            <person name="Han C."/>
            <person name="Brettin T."/>
            <person name="Detter J.C."/>
            <person name="Schuler E."/>
            <person name="Goker M."/>
            <person name="Rohde M."/>
            <person name="Bristow J."/>
            <person name="Eisen J.A."/>
            <person name="Markowitz V."/>
            <person name="Hugenholtz P."/>
            <person name="Kyrpides N.C."/>
            <person name="Klenk H.P."/>
        </authorList>
    </citation>
    <scope>NUCLEOTIDE SEQUENCE [LARGE SCALE GENOMIC DNA]</scope>
    <source>
        <strain evidence="1 2">DSM 5692</strain>
    </source>
</reference>
<dbReference type="Proteomes" id="UP000001052">
    <property type="component" value="Chromosome"/>
</dbReference>
<dbReference type="EMBL" id="CP001734">
    <property type="protein sequence ID" value="ACV68947.1"/>
    <property type="molecule type" value="Genomic_DNA"/>
</dbReference>
<dbReference type="HOGENOM" id="CLU_165482_1_0_7"/>
<evidence type="ECO:0000313" key="1">
    <source>
        <dbReference type="EMBL" id="ACV68947.1"/>
    </source>
</evidence>
<dbReference type="AlphaFoldDB" id="C8X3F0"/>
<protein>
    <recommendedName>
        <fullName evidence="3">DUF465 domain-containing protein</fullName>
    </recommendedName>
</protein>
<keyword evidence="2" id="KW-1185">Reference proteome</keyword>
<sequence>MEQYELDLITKYGDQDPQIKELWEEHLSLERELERFANKPFLSPQEESQMKEIKKRKLAGKSKLQDLLEEYRKREA</sequence>
<proteinExistence type="predicted"/>
<dbReference type="KEGG" id="drt:Dret_1663"/>
<name>C8X3F0_DESRD</name>
<gene>
    <name evidence="1" type="ordered locus">Dret_1663</name>
</gene>
<dbReference type="eggNOG" id="ENOG503394W">
    <property type="taxonomic scope" value="Bacteria"/>
</dbReference>
<accession>C8X3F0</accession>
<dbReference type="Gene3D" id="6.10.280.50">
    <property type="match status" value="1"/>
</dbReference>